<dbReference type="Gene3D" id="3.30.9.10">
    <property type="entry name" value="D-Amino Acid Oxidase, subunit A, domain 2"/>
    <property type="match status" value="1"/>
</dbReference>
<evidence type="ECO:0000259" key="7">
    <source>
        <dbReference type="PROSITE" id="PS51296"/>
    </source>
</evidence>
<dbReference type="InterPro" id="IPR006076">
    <property type="entry name" value="FAD-dep_OxRdtase"/>
</dbReference>
<evidence type="ECO:0000256" key="4">
    <source>
        <dbReference type="ARBA" id="ARBA00023004"/>
    </source>
</evidence>
<comment type="caution">
    <text evidence="8">The sequence shown here is derived from an EMBL/GenBank/DDBJ whole genome shotgun (WGS) entry which is preliminary data.</text>
</comment>
<evidence type="ECO:0000313" key="9">
    <source>
        <dbReference type="Proteomes" id="UP000822688"/>
    </source>
</evidence>
<evidence type="ECO:0000256" key="6">
    <source>
        <dbReference type="ARBA" id="ARBA00023157"/>
    </source>
</evidence>
<dbReference type="AlphaFoldDB" id="A0A8T0HEM0"/>
<keyword evidence="1" id="KW-0001">2Fe-2S</keyword>
<keyword evidence="3" id="KW-0809">Transit peptide</keyword>
<organism evidence="8 9">
    <name type="scientific">Ceratodon purpureus</name>
    <name type="common">Fire moss</name>
    <name type="synonym">Dicranum purpureum</name>
    <dbReference type="NCBI Taxonomy" id="3225"/>
    <lineage>
        <taxon>Eukaryota</taxon>
        <taxon>Viridiplantae</taxon>
        <taxon>Streptophyta</taxon>
        <taxon>Embryophyta</taxon>
        <taxon>Bryophyta</taxon>
        <taxon>Bryophytina</taxon>
        <taxon>Bryopsida</taxon>
        <taxon>Dicranidae</taxon>
        <taxon>Pseudoditrichales</taxon>
        <taxon>Ditrichaceae</taxon>
        <taxon>Ceratodon</taxon>
    </lineage>
</organism>
<feature type="domain" description="Rieske" evidence="7">
    <location>
        <begin position="540"/>
        <end position="623"/>
    </location>
</feature>
<evidence type="ECO:0000256" key="1">
    <source>
        <dbReference type="ARBA" id="ARBA00022714"/>
    </source>
</evidence>
<dbReference type="GO" id="GO:0046872">
    <property type="term" value="F:metal ion binding"/>
    <property type="evidence" value="ECO:0007669"/>
    <property type="project" value="UniProtKB-KW"/>
</dbReference>
<dbReference type="EMBL" id="CM026427">
    <property type="protein sequence ID" value="KAG0568684.1"/>
    <property type="molecule type" value="Genomic_DNA"/>
</dbReference>
<dbReference type="PROSITE" id="PS51296">
    <property type="entry name" value="RIESKE"/>
    <property type="match status" value="1"/>
</dbReference>
<dbReference type="Gene3D" id="2.102.10.10">
    <property type="entry name" value="Rieske [2Fe-2S] iron-sulphur domain"/>
    <property type="match status" value="1"/>
</dbReference>
<evidence type="ECO:0000256" key="2">
    <source>
        <dbReference type="ARBA" id="ARBA00022723"/>
    </source>
</evidence>
<name>A0A8T0HEM0_CERPU</name>
<dbReference type="InterPro" id="IPR036922">
    <property type="entry name" value="Rieske_2Fe-2S_sf"/>
</dbReference>
<protein>
    <recommendedName>
        <fullName evidence="7">Rieske domain-containing protein</fullName>
    </recommendedName>
</protein>
<dbReference type="InterPro" id="IPR005805">
    <property type="entry name" value="Rieske_Fe-S_prot_C"/>
</dbReference>
<keyword evidence="2" id="KW-0479">Metal-binding</keyword>
<dbReference type="GO" id="GO:0016020">
    <property type="term" value="C:membrane"/>
    <property type="evidence" value="ECO:0007669"/>
    <property type="project" value="InterPro"/>
</dbReference>
<dbReference type="InterPro" id="IPR017941">
    <property type="entry name" value="Rieske_2Fe-2S"/>
</dbReference>
<dbReference type="Pfam" id="PF01266">
    <property type="entry name" value="DAO"/>
    <property type="match status" value="1"/>
</dbReference>
<evidence type="ECO:0000256" key="5">
    <source>
        <dbReference type="ARBA" id="ARBA00023014"/>
    </source>
</evidence>
<keyword evidence="9" id="KW-1185">Reference proteome</keyword>
<keyword evidence="4" id="KW-0408">Iron</keyword>
<reference evidence="8 9" key="1">
    <citation type="submission" date="2020-06" db="EMBL/GenBank/DDBJ databases">
        <title>WGS assembly of Ceratodon purpureus strain R40.</title>
        <authorList>
            <person name="Carey S.B."/>
            <person name="Jenkins J."/>
            <person name="Shu S."/>
            <person name="Lovell J.T."/>
            <person name="Sreedasyam A."/>
            <person name="Maumus F."/>
            <person name="Tiley G.P."/>
            <person name="Fernandez-Pozo N."/>
            <person name="Barry K."/>
            <person name="Chen C."/>
            <person name="Wang M."/>
            <person name="Lipzen A."/>
            <person name="Daum C."/>
            <person name="Saski C.A."/>
            <person name="Payton A.C."/>
            <person name="Mcbreen J.C."/>
            <person name="Conrad R.E."/>
            <person name="Kollar L.M."/>
            <person name="Olsson S."/>
            <person name="Huttunen S."/>
            <person name="Landis J.B."/>
            <person name="Wickett N.J."/>
            <person name="Johnson M.G."/>
            <person name="Rensing S.A."/>
            <person name="Grimwood J."/>
            <person name="Schmutz J."/>
            <person name="Mcdaniel S.F."/>
        </authorList>
    </citation>
    <scope>NUCLEOTIDE SEQUENCE [LARGE SCALE GENOMIC DNA]</scope>
    <source>
        <strain evidence="8 9">R40</strain>
    </source>
</reference>
<dbReference type="SUPFAM" id="SSF50022">
    <property type="entry name" value="ISP domain"/>
    <property type="match status" value="1"/>
</dbReference>
<dbReference type="SUPFAM" id="SSF51905">
    <property type="entry name" value="FAD/NAD(P)-binding domain"/>
    <property type="match status" value="1"/>
</dbReference>
<dbReference type="PRINTS" id="PR00162">
    <property type="entry name" value="RIESKE"/>
</dbReference>
<keyword evidence="5" id="KW-0411">Iron-sulfur</keyword>
<dbReference type="PANTHER" id="PTHR13847">
    <property type="entry name" value="SARCOSINE DEHYDROGENASE-RELATED"/>
    <property type="match status" value="1"/>
</dbReference>
<dbReference type="PANTHER" id="PTHR13847:SF281">
    <property type="entry name" value="FAD DEPENDENT OXIDOREDUCTASE DOMAIN-CONTAINING PROTEIN"/>
    <property type="match status" value="1"/>
</dbReference>
<sequence>MAVISNTCRRPSVSRLSHLLASSIQLQERSVGGFRELTTLTQRCRSGTQQQRQLGQNWGGTDQSFVSTAPKPCFKSDAKEQLVKLSSFNLIRRLTVMSGQPQKGFAEATNSAIPGLRRTAWDQQDLQVEYPKLDQDKTADVVIVGAGIAGLSVAYNLVRAGKKVIVLEARCRGAGQTGRTTAHLMPWYDDFYFEVERIHGIERARQVADSYMKCIDWVEQVVKDEGIDCHFARVDGHLFPHEEADEAYEKLKKEFEACKRLGVPVEMVDLKKDPAHGQIGIAIRFPGAGEFHPLMYLNGLAKAITKHGGQIFEQSAAFKIEGENVTTTDGHTVSAQALVLATNSPLNHNLLIHARQAADHSYVIGIKIPKGSVPKAEWWDTNDTYHYVRIEEKDGYDVLIVGGEDTSTGMKPTDYHDPYANLEKWAKSRWTAAADGEVVYKWTGQVFEPADLLHLIGLEPLEKGSSNQYIVTGDSGQGITGSSIAGILITDLILDKPNPWAEAYSPSRLLPIKTTTLQNVAEEATHTMQGFKDFIPMVGTDAVDIEDLKPYSGCVIQKGTGKMAVYRDGEGNIHQYSAVCPHMKCIVKWNPIDATFDCPCHGSIFDHTGRCINGPAKANLSPL</sequence>
<dbReference type="Proteomes" id="UP000822688">
    <property type="component" value="Chromosome 6"/>
</dbReference>
<dbReference type="Gene3D" id="3.50.50.60">
    <property type="entry name" value="FAD/NAD(P)-binding domain"/>
    <property type="match status" value="1"/>
</dbReference>
<evidence type="ECO:0000256" key="3">
    <source>
        <dbReference type="ARBA" id="ARBA00022946"/>
    </source>
</evidence>
<gene>
    <name evidence="8" type="ORF">KC19_6G038100</name>
</gene>
<keyword evidence="6" id="KW-1015">Disulfide bond</keyword>
<dbReference type="Pfam" id="PF00355">
    <property type="entry name" value="Rieske"/>
    <property type="match status" value="1"/>
</dbReference>
<dbReference type="GO" id="GO:0005737">
    <property type="term" value="C:cytoplasm"/>
    <property type="evidence" value="ECO:0007669"/>
    <property type="project" value="TreeGrafter"/>
</dbReference>
<dbReference type="InterPro" id="IPR036188">
    <property type="entry name" value="FAD/NAD-bd_sf"/>
</dbReference>
<accession>A0A8T0HEM0</accession>
<evidence type="ECO:0000313" key="8">
    <source>
        <dbReference type="EMBL" id="KAG0568684.1"/>
    </source>
</evidence>
<proteinExistence type="predicted"/>
<dbReference type="GO" id="GO:0051537">
    <property type="term" value="F:2 iron, 2 sulfur cluster binding"/>
    <property type="evidence" value="ECO:0007669"/>
    <property type="project" value="UniProtKB-KW"/>
</dbReference>